<dbReference type="GO" id="GO:0016757">
    <property type="term" value="F:glycosyltransferase activity"/>
    <property type="evidence" value="ECO:0007669"/>
    <property type="project" value="UniProtKB-KW"/>
</dbReference>
<accession>A0A5C5B7S9</accession>
<evidence type="ECO:0000259" key="3">
    <source>
        <dbReference type="Pfam" id="PF13439"/>
    </source>
</evidence>
<evidence type="ECO:0000313" key="4">
    <source>
        <dbReference type="EMBL" id="TNU72978.1"/>
    </source>
</evidence>
<feature type="domain" description="Glycosyltransferase subfamily 4-like N-terminal" evidence="3">
    <location>
        <begin position="14"/>
        <end position="176"/>
    </location>
</feature>
<dbReference type="InterPro" id="IPR028098">
    <property type="entry name" value="Glyco_trans_4-like_N"/>
</dbReference>
<dbReference type="Pfam" id="PF13439">
    <property type="entry name" value="Glyco_transf_4"/>
    <property type="match status" value="1"/>
</dbReference>
<evidence type="ECO:0000313" key="5">
    <source>
        <dbReference type="Proteomes" id="UP000313849"/>
    </source>
</evidence>
<dbReference type="AlphaFoldDB" id="A0A5C5B7S9"/>
<dbReference type="Pfam" id="PF13692">
    <property type="entry name" value="Glyco_trans_1_4"/>
    <property type="match status" value="1"/>
</dbReference>
<keyword evidence="2 4" id="KW-0808">Transferase</keyword>
<reference evidence="4 5" key="1">
    <citation type="submission" date="2019-06" db="EMBL/GenBank/DDBJ databases">
        <title>Draft genome sequence of Miniimonas arenae KCTC 19750T isolated from sea sand.</title>
        <authorList>
            <person name="Park S.-J."/>
        </authorList>
    </citation>
    <scope>NUCLEOTIDE SEQUENCE [LARGE SCALE GENOMIC DNA]</scope>
    <source>
        <strain evidence="4 5">KCTC 19750</strain>
    </source>
</reference>
<dbReference type="SUPFAM" id="SSF53756">
    <property type="entry name" value="UDP-Glycosyltransferase/glycogen phosphorylase"/>
    <property type="match status" value="1"/>
</dbReference>
<dbReference type="PANTHER" id="PTHR46401">
    <property type="entry name" value="GLYCOSYLTRANSFERASE WBBK-RELATED"/>
    <property type="match status" value="1"/>
</dbReference>
<dbReference type="Proteomes" id="UP000313849">
    <property type="component" value="Unassembled WGS sequence"/>
</dbReference>
<keyword evidence="1" id="KW-0328">Glycosyltransferase</keyword>
<comment type="caution">
    <text evidence="4">The sequence shown here is derived from an EMBL/GenBank/DDBJ whole genome shotgun (WGS) entry which is preliminary data.</text>
</comment>
<proteinExistence type="predicted"/>
<keyword evidence="5" id="KW-1185">Reference proteome</keyword>
<sequence>MLLDATPMLGRRTGIGAYTANLVSAIARRAETASGELQVSVTTWSARGRRIDDLPPHVRQVGLPVPARALRAGWRRSPFPPVELVAGRCDVVHGTNFVSPPTLRAREVVTIHDLTYELHARTVTPDVLDYRTLVPRALARGAHVVTPSHAVARQVAERYDLPHGRVTATPLGVDPAWQRAEPLDEQDRHRLGLPARYLLFVGSLDPRKNLPALVAAHRAAREQEVDVPDLVLAGPAGRAEGVAGPGIRQTGWLEDADLRRVVAGCRALVLPSLDEGFGLPVIEALACGRPVLVSDVPALREVGGGHELACDPSVEGLEAGLLALLDVPDGEPERAVRRAWAAAFTWDRTAALTLDVYRAVAP</sequence>
<dbReference type="EMBL" id="VENP01000076">
    <property type="protein sequence ID" value="TNU72978.1"/>
    <property type="molecule type" value="Genomic_DNA"/>
</dbReference>
<dbReference type="Gene3D" id="3.40.50.2000">
    <property type="entry name" value="Glycogen Phosphorylase B"/>
    <property type="match status" value="2"/>
</dbReference>
<dbReference type="OrthoDB" id="9801609at2"/>
<gene>
    <name evidence="4" type="ORF">FH969_13870</name>
</gene>
<dbReference type="CDD" id="cd03809">
    <property type="entry name" value="GT4_MtfB-like"/>
    <property type="match status" value="1"/>
</dbReference>
<evidence type="ECO:0000256" key="2">
    <source>
        <dbReference type="ARBA" id="ARBA00022679"/>
    </source>
</evidence>
<dbReference type="GO" id="GO:0009103">
    <property type="term" value="P:lipopolysaccharide biosynthetic process"/>
    <property type="evidence" value="ECO:0007669"/>
    <property type="project" value="TreeGrafter"/>
</dbReference>
<organism evidence="4 5">
    <name type="scientific">Miniimonas arenae</name>
    <dbReference type="NCBI Taxonomy" id="676201"/>
    <lineage>
        <taxon>Bacteria</taxon>
        <taxon>Bacillati</taxon>
        <taxon>Actinomycetota</taxon>
        <taxon>Actinomycetes</taxon>
        <taxon>Micrococcales</taxon>
        <taxon>Beutenbergiaceae</taxon>
        <taxon>Miniimonas</taxon>
    </lineage>
</organism>
<dbReference type="PANTHER" id="PTHR46401:SF2">
    <property type="entry name" value="GLYCOSYLTRANSFERASE WBBK-RELATED"/>
    <property type="match status" value="1"/>
</dbReference>
<name>A0A5C5B7S9_9MICO</name>
<protein>
    <submittedName>
        <fullName evidence="4">Glycosyltransferase family 4 protein</fullName>
    </submittedName>
</protein>
<evidence type="ECO:0000256" key="1">
    <source>
        <dbReference type="ARBA" id="ARBA00022676"/>
    </source>
</evidence>